<dbReference type="KEGG" id="dqu:106745431"/>
<keyword evidence="2" id="KW-1185">Reference proteome</keyword>
<keyword evidence="1" id="KW-1133">Transmembrane helix</keyword>
<protein>
    <submittedName>
        <fullName evidence="3">Uncharacterized protein LOC106745431</fullName>
    </submittedName>
</protein>
<dbReference type="AlphaFoldDB" id="A0A6P3XF64"/>
<evidence type="ECO:0000256" key="1">
    <source>
        <dbReference type="SAM" id="Phobius"/>
    </source>
</evidence>
<evidence type="ECO:0000313" key="3">
    <source>
        <dbReference type="RefSeq" id="XP_014476509.1"/>
    </source>
</evidence>
<keyword evidence="1" id="KW-0812">Transmembrane</keyword>
<sequence length="96" mass="11383">MDPWTIVLSILVFLLVIYYFSSPESTQNVFRQHGIPHGRRVSVLQELLELFVFPKTYTEMIQAAYNIHPDSKYIGIFHLRQRKYTLARVYLRAFSC</sequence>
<evidence type="ECO:0000313" key="2">
    <source>
        <dbReference type="Proteomes" id="UP000515204"/>
    </source>
</evidence>
<reference evidence="3" key="1">
    <citation type="submission" date="2025-08" db="UniProtKB">
        <authorList>
            <consortium name="RefSeq"/>
        </authorList>
    </citation>
    <scope>IDENTIFICATION</scope>
</reference>
<dbReference type="Proteomes" id="UP000515204">
    <property type="component" value="Unplaced"/>
</dbReference>
<feature type="transmembrane region" description="Helical" evidence="1">
    <location>
        <begin position="6"/>
        <end position="21"/>
    </location>
</feature>
<name>A0A6P3XF64_DINQU</name>
<dbReference type="GeneID" id="106745431"/>
<accession>A0A6P3XF64</accession>
<organism evidence="2 3">
    <name type="scientific">Dinoponera quadriceps</name>
    <name type="common">South American ant</name>
    <dbReference type="NCBI Taxonomy" id="609295"/>
    <lineage>
        <taxon>Eukaryota</taxon>
        <taxon>Metazoa</taxon>
        <taxon>Ecdysozoa</taxon>
        <taxon>Arthropoda</taxon>
        <taxon>Hexapoda</taxon>
        <taxon>Insecta</taxon>
        <taxon>Pterygota</taxon>
        <taxon>Neoptera</taxon>
        <taxon>Endopterygota</taxon>
        <taxon>Hymenoptera</taxon>
        <taxon>Apocrita</taxon>
        <taxon>Aculeata</taxon>
        <taxon>Formicoidea</taxon>
        <taxon>Formicidae</taxon>
        <taxon>Ponerinae</taxon>
        <taxon>Ponerini</taxon>
        <taxon>Dinoponera</taxon>
    </lineage>
</organism>
<proteinExistence type="predicted"/>
<gene>
    <name evidence="3" type="primary">LOC106745431</name>
</gene>
<dbReference type="RefSeq" id="XP_014476509.1">
    <property type="nucleotide sequence ID" value="XM_014621023.1"/>
</dbReference>
<keyword evidence="1" id="KW-0472">Membrane</keyword>